<comment type="caution">
    <text evidence="4">The sequence shown here is derived from an EMBL/GenBank/DDBJ whole genome shotgun (WGS) entry which is preliminary data.</text>
</comment>
<dbReference type="EMBL" id="AAXU02000001">
    <property type="protein sequence ID" value="EAZ80222.1"/>
    <property type="molecule type" value="Genomic_DNA"/>
</dbReference>
<dbReference type="InterPro" id="IPR000182">
    <property type="entry name" value="GNAT_dom"/>
</dbReference>
<dbReference type="RefSeq" id="WP_008202127.1">
    <property type="nucleotide sequence ID" value="NZ_CM001023.1"/>
</dbReference>
<evidence type="ECO:0000259" key="3">
    <source>
        <dbReference type="PROSITE" id="PS51186"/>
    </source>
</evidence>
<dbReference type="InterPro" id="IPR050832">
    <property type="entry name" value="Bact_Acetyltransf"/>
</dbReference>
<keyword evidence="4" id="KW-0645">Protease</keyword>
<evidence type="ECO:0000313" key="5">
    <source>
        <dbReference type="Proteomes" id="UP000003919"/>
    </source>
</evidence>
<dbReference type="HOGENOM" id="CLU_013985_18_0_10"/>
<keyword evidence="2" id="KW-0012">Acyltransferase</keyword>
<gene>
    <name evidence="4" type="ORF">ALPR1_16374</name>
</gene>
<dbReference type="Gene3D" id="3.40.630.30">
    <property type="match status" value="1"/>
</dbReference>
<dbReference type="PROSITE" id="PS51186">
    <property type="entry name" value="GNAT"/>
    <property type="match status" value="1"/>
</dbReference>
<dbReference type="PANTHER" id="PTHR43877">
    <property type="entry name" value="AMINOALKYLPHOSPHONATE N-ACETYLTRANSFERASE-RELATED-RELATED"/>
    <property type="match status" value="1"/>
</dbReference>
<proteinExistence type="predicted"/>
<evidence type="ECO:0000256" key="2">
    <source>
        <dbReference type="ARBA" id="ARBA00023315"/>
    </source>
</evidence>
<accession>A3I176</accession>
<evidence type="ECO:0000313" key="4">
    <source>
        <dbReference type="EMBL" id="EAZ80222.1"/>
    </source>
</evidence>
<dbReference type="InterPro" id="IPR016181">
    <property type="entry name" value="Acyl_CoA_acyltransferase"/>
</dbReference>
<protein>
    <submittedName>
        <fullName evidence="4">Protease synthase and sporulation negative regulatory protein PAI 1</fullName>
    </submittedName>
</protein>
<dbReference type="Pfam" id="PF00583">
    <property type="entry name" value="Acetyltransf_1"/>
    <property type="match status" value="1"/>
</dbReference>
<dbReference type="GO" id="GO:0006508">
    <property type="term" value="P:proteolysis"/>
    <property type="evidence" value="ECO:0007669"/>
    <property type="project" value="UniProtKB-KW"/>
</dbReference>
<reference evidence="4 5" key="1">
    <citation type="journal article" date="2011" name="J. Bacteriol.">
        <title>Complete genome sequence of Algoriphagus sp. PR1, bacterial prey of a colony-forming choanoflagellate.</title>
        <authorList>
            <person name="Alegado R.A."/>
            <person name="Ferriera S."/>
            <person name="Nusbaum C."/>
            <person name="Young S.K."/>
            <person name="Zeng Q."/>
            <person name="Imamovic A."/>
            <person name="Fairclough S.R."/>
            <person name="King N."/>
        </authorList>
    </citation>
    <scope>NUCLEOTIDE SEQUENCE [LARGE SCALE GENOMIC DNA]</scope>
    <source>
        <strain evidence="4 5">PR1</strain>
    </source>
</reference>
<dbReference type="STRING" id="388413.ALPR1_16374"/>
<dbReference type="OrthoDB" id="7205533at2"/>
<dbReference type="eggNOG" id="COG0456">
    <property type="taxonomic scope" value="Bacteria"/>
</dbReference>
<dbReference type="GO" id="GO:0008233">
    <property type="term" value="F:peptidase activity"/>
    <property type="evidence" value="ECO:0007669"/>
    <property type="project" value="UniProtKB-KW"/>
</dbReference>
<dbReference type="AlphaFoldDB" id="A3I176"/>
<name>A3I176_9BACT</name>
<dbReference type="PANTHER" id="PTHR43877:SF2">
    <property type="entry name" value="AMINOALKYLPHOSPHONATE N-ACETYLTRANSFERASE-RELATED"/>
    <property type="match status" value="1"/>
</dbReference>
<dbReference type="Proteomes" id="UP000003919">
    <property type="component" value="Unassembled WGS sequence"/>
</dbReference>
<keyword evidence="5" id="KW-1185">Reference proteome</keyword>
<keyword evidence="4" id="KW-0378">Hydrolase</keyword>
<sequence length="172" mass="20164">MQEVQIQKAKIHDLEDLVKMARESFLESFREGNKIENVMAYLEEAFTINQFKDEFQNEASTFFIAKKDVHIIGYCKVNLVPAQTDIQDPESLEIARLYLLKAYLGLGLGKRLLDHAESYARSLGKKYMWLGVWEHNKRAIRFYEKNGLEKFSSHPFPFGDEVQTDFLMKKEF</sequence>
<dbReference type="SUPFAM" id="SSF55729">
    <property type="entry name" value="Acyl-CoA N-acyltransferases (Nat)"/>
    <property type="match status" value="1"/>
</dbReference>
<keyword evidence="1" id="KW-0808">Transferase</keyword>
<organism evidence="4 5">
    <name type="scientific">Algoriphagus machipongonensis</name>
    <dbReference type="NCBI Taxonomy" id="388413"/>
    <lineage>
        <taxon>Bacteria</taxon>
        <taxon>Pseudomonadati</taxon>
        <taxon>Bacteroidota</taxon>
        <taxon>Cytophagia</taxon>
        <taxon>Cytophagales</taxon>
        <taxon>Cyclobacteriaceae</taxon>
        <taxon>Algoriphagus</taxon>
    </lineage>
</organism>
<evidence type="ECO:0000256" key="1">
    <source>
        <dbReference type="ARBA" id="ARBA00022679"/>
    </source>
</evidence>
<feature type="domain" description="N-acetyltransferase" evidence="3">
    <location>
        <begin position="4"/>
        <end position="172"/>
    </location>
</feature>
<dbReference type="GO" id="GO:0016747">
    <property type="term" value="F:acyltransferase activity, transferring groups other than amino-acyl groups"/>
    <property type="evidence" value="ECO:0007669"/>
    <property type="project" value="InterPro"/>
</dbReference>